<evidence type="ECO:0000313" key="1">
    <source>
        <dbReference type="EMBL" id="PVE67912.1"/>
    </source>
</evidence>
<dbReference type="Proteomes" id="UP000244649">
    <property type="component" value="Unassembled WGS sequence"/>
</dbReference>
<sequence length="161" mass="18064">METEFIDLIDDTAAVIEAMNFVKAQMGASRHQWLHEQDVWVREALTASTTDDGFEKQPDPGRAIVVESISTSTRETDGSVFYGRPWRYASEVDGPLRGVDMTDGSLISACHRHDAFDLFDRTRAVAIVYIPRGRYITEFAFCQECVNTLGLHDAITYPRAG</sequence>
<comment type="caution">
    <text evidence="1">The sequence shown here is derived from an EMBL/GenBank/DDBJ whole genome shotgun (WGS) entry which is preliminary data.</text>
</comment>
<evidence type="ECO:0000313" key="2">
    <source>
        <dbReference type="Proteomes" id="UP000244649"/>
    </source>
</evidence>
<reference evidence="1 2" key="1">
    <citation type="submission" date="2018-04" db="EMBL/GenBank/DDBJ databases">
        <authorList>
            <person name="Go L.Y."/>
            <person name="Mitchell J.A."/>
        </authorList>
    </citation>
    <scope>NUCLEOTIDE SEQUENCE [LARGE SCALE GENOMIC DNA]</scope>
    <source>
        <strain evidence="1 2">TPD7010</strain>
    </source>
</reference>
<dbReference type="EMBL" id="QDFT01000032">
    <property type="protein sequence ID" value="PVE67912.1"/>
    <property type="molecule type" value="Genomic_DNA"/>
</dbReference>
<protein>
    <submittedName>
        <fullName evidence="1">Uncharacterized protein</fullName>
    </submittedName>
</protein>
<gene>
    <name evidence="1" type="ORF">DC432_12190</name>
</gene>
<proteinExistence type="predicted"/>
<dbReference type="AlphaFoldDB" id="A0A2T7WD07"/>
<organism evidence="1 2">
    <name type="scientific">Microbacterium testaceum</name>
    <name type="common">Aureobacterium testaceum</name>
    <name type="synonym">Brevibacterium testaceum</name>
    <dbReference type="NCBI Taxonomy" id="2033"/>
    <lineage>
        <taxon>Bacteria</taxon>
        <taxon>Bacillati</taxon>
        <taxon>Actinomycetota</taxon>
        <taxon>Actinomycetes</taxon>
        <taxon>Micrococcales</taxon>
        <taxon>Microbacteriaceae</taxon>
        <taxon>Microbacterium</taxon>
    </lineage>
</organism>
<dbReference type="RefSeq" id="WP_116538123.1">
    <property type="nucleotide sequence ID" value="NZ_QDFT01000032.1"/>
</dbReference>
<accession>A0A2T7WD07</accession>
<name>A0A2T7WD07_MICTE</name>